<name>A0AAV5TFY4_9BILA</name>
<proteinExistence type="predicted"/>
<accession>A0AAV5TFY4</accession>
<gene>
    <name evidence="2" type="ORF">PENTCL1PPCAC_14455</name>
</gene>
<keyword evidence="1" id="KW-0732">Signal</keyword>
<dbReference type="Proteomes" id="UP001432027">
    <property type="component" value="Unassembled WGS sequence"/>
</dbReference>
<feature type="chain" id="PRO_5043574052" evidence="1">
    <location>
        <begin position="18"/>
        <end position="173"/>
    </location>
</feature>
<evidence type="ECO:0000256" key="1">
    <source>
        <dbReference type="SAM" id="SignalP"/>
    </source>
</evidence>
<dbReference type="AlphaFoldDB" id="A0AAV5TFY4"/>
<protein>
    <submittedName>
        <fullName evidence="2">Uncharacterized protein</fullName>
    </submittedName>
</protein>
<keyword evidence="3" id="KW-1185">Reference proteome</keyword>
<organism evidence="2 3">
    <name type="scientific">Pristionchus entomophagus</name>
    <dbReference type="NCBI Taxonomy" id="358040"/>
    <lineage>
        <taxon>Eukaryota</taxon>
        <taxon>Metazoa</taxon>
        <taxon>Ecdysozoa</taxon>
        <taxon>Nematoda</taxon>
        <taxon>Chromadorea</taxon>
        <taxon>Rhabditida</taxon>
        <taxon>Rhabditina</taxon>
        <taxon>Diplogasteromorpha</taxon>
        <taxon>Diplogasteroidea</taxon>
        <taxon>Neodiplogasteridae</taxon>
        <taxon>Pristionchus</taxon>
    </lineage>
</organism>
<feature type="signal peptide" evidence="1">
    <location>
        <begin position="1"/>
        <end position="17"/>
    </location>
</feature>
<dbReference type="EMBL" id="BTSX01000004">
    <property type="protein sequence ID" value="GMS92280.1"/>
    <property type="molecule type" value="Genomic_DNA"/>
</dbReference>
<sequence length="173" mass="19146">MIILLIFALLTSHFIVATPEDDGTTVGVVKKADHVGDVDTAELGHTLSTSVKAIVYHILKGTTFFDEDNGFERAVAPALTILIENLRGGNVKNSKTLIRDSLSNMLRGLHELGVHIRPSQAEHIHKDIYRIEHNIEVFYQICNSSDTVTILRSIITNSLMQAVVELTEPPIYS</sequence>
<evidence type="ECO:0000313" key="3">
    <source>
        <dbReference type="Proteomes" id="UP001432027"/>
    </source>
</evidence>
<evidence type="ECO:0000313" key="2">
    <source>
        <dbReference type="EMBL" id="GMS92280.1"/>
    </source>
</evidence>
<reference evidence="2" key="1">
    <citation type="submission" date="2023-10" db="EMBL/GenBank/DDBJ databases">
        <title>Genome assembly of Pristionchus species.</title>
        <authorList>
            <person name="Yoshida K."/>
            <person name="Sommer R.J."/>
        </authorList>
    </citation>
    <scope>NUCLEOTIDE SEQUENCE</scope>
    <source>
        <strain evidence="2">RS0144</strain>
    </source>
</reference>
<comment type="caution">
    <text evidence="2">The sequence shown here is derived from an EMBL/GenBank/DDBJ whole genome shotgun (WGS) entry which is preliminary data.</text>
</comment>